<name>A0A439CQK1_9PEZI</name>
<evidence type="ECO:0000313" key="2">
    <source>
        <dbReference type="EMBL" id="RWA04427.1"/>
    </source>
</evidence>
<sequence>MYYVMTPKSSCTRKSQSSKFHTFEVLIALINDQHPGLHTLLFGKLAYWKDLAPLQPCPEPYPLAKVLLTYEKFKSFCDANNQPCPLDEPSAHTPADWGRTLMEFCSDLKWGVVPLTNLAQTFTKYSVIVLRSEQLELLSGSDVTLAEQCYITLNIAEEIIHELAHAISHSRVAVTFPPTSTRGYQYDEPFIDFSPIAEMGFDITQRIFGGIGLRLGHSKTAPYLPILLAKPQLLEMPLRRDEKLSNRSTPHHLATENNERRVE</sequence>
<dbReference type="Proteomes" id="UP000286045">
    <property type="component" value="Unassembled WGS sequence"/>
</dbReference>
<keyword evidence="3" id="KW-1185">Reference proteome</keyword>
<evidence type="ECO:0000256" key="1">
    <source>
        <dbReference type="SAM" id="MobiDB-lite"/>
    </source>
</evidence>
<gene>
    <name evidence="2" type="ORF">EKO27_g10678</name>
</gene>
<accession>A0A439CQK1</accession>
<feature type="region of interest" description="Disordered" evidence="1">
    <location>
        <begin position="241"/>
        <end position="263"/>
    </location>
</feature>
<comment type="caution">
    <text evidence="2">The sequence shown here is derived from an EMBL/GenBank/DDBJ whole genome shotgun (WGS) entry which is preliminary data.</text>
</comment>
<feature type="compositionally biased region" description="Basic and acidic residues" evidence="1">
    <location>
        <begin position="253"/>
        <end position="263"/>
    </location>
</feature>
<protein>
    <submittedName>
        <fullName evidence="2">Uncharacterized protein</fullName>
    </submittedName>
</protein>
<dbReference type="AlphaFoldDB" id="A0A439CQK1"/>
<dbReference type="EMBL" id="RYZI01000570">
    <property type="protein sequence ID" value="RWA04427.1"/>
    <property type="molecule type" value="Genomic_DNA"/>
</dbReference>
<proteinExistence type="predicted"/>
<evidence type="ECO:0000313" key="3">
    <source>
        <dbReference type="Proteomes" id="UP000286045"/>
    </source>
</evidence>
<organism evidence="2 3">
    <name type="scientific">Xylaria grammica</name>
    <dbReference type="NCBI Taxonomy" id="363999"/>
    <lineage>
        <taxon>Eukaryota</taxon>
        <taxon>Fungi</taxon>
        <taxon>Dikarya</taxon>
        <taxon>Ascomycota</taxon>
        <taxon>Pezizomycotina</taxon>
        <taxon>Sordariomycetes</taxon>
        <taxon>Xylariomycetidae</taxon>
        <taxon>Xylariales</taxon>
        <taxon>Xylariaceae</taxon>
        <taxon>Xylaria</taxon>
    </lineage>
</organism>
<reference evidence="2 3" key="1">
    <citation type="submission" date="2018-12" db="EMBL/GenBank/DDBJ databases">
        <title>Draft genome sequence of Xylaria grammica IHI A82.</title>
        <authorList>
            <person name="Buettner E."/>
            <person name="Kellner H."/>
        </authorList>
    </citation>
    <scope>NUCLEOTIDE SEQUENCE [LARGE SCALE GENOMIC DNA]</scope>
    <source>
        <strain evidence="2 3">IHI A82</strain>
    </source>
</reference>